<dbReference type="RefSeq" id="WP_274456599.1">
    <property type="nucleotide sequence ID" value="NZ_CP067097.1"/>
</dbReference>
<evidence type="ECO:0000256" key="1">
    <source>
        <dbReference type="SAM" id="SignalP"/>
    </source>
</evidence>
<keyword evidence="1" id="KW-0732">Signal</keyword>
<evidence type="ECO:0000313" key="3">
    <source>
        <dbReference type="Proteomes" id="UP001232973"/>
    </source>
</evidence>
<organism evidence="2 3">
    <name type="scientific">Alicyclobacillus cycloheptanicus</name>
    <dbReference type="NCBI Taxonomy" id="1457"/>
    <lineage>
        <taxon>Bacteria</taxon>
        <taxon>Bacillati</taxon>
        <taxon>Bacillota</taxon>
        <taxon>Bacilli</taxon>
        <taxon>Bacillales</taxon>
        <taxon>Alicyclobacillaceae</taxon>
        <taxon>Alicyclobacillus</taxon>
    </lineage>
</organism>
<dbReference type="Proteomes" id="UP001232973">
    <property type="component" value="Unassembled WGS sequence"/>
</dbReference>
<keyword evidence="3" id="KW-1185">Reference proteome</keyword>
<reference evidence="2 3" key="1">
    <citation type="submission" date="2023-07" db="EMBL/GenBank/DDBJ databases">
        <title>Genomic Encyclopedia of Type Strains, Phase IV (KMG-IV): sequencing the most valuable type-strain genomes for metagenomic binning, comparative biology and taxonomic classification.</title>
        <authorList>
            <person name="Goeker M."/>
        </authorList>
    </citation>
    <scope>NUCLEOTIDE SEQUENCE [LARGE SCALE GENOMIC DNA]</scope>
    <source>
        <strain evidence="2 3">DSM 4006</strain>
    </source>
</reference>
<comment type="caution">
    <text evidence="2">The sequence shown here is derived from an EMBL/GenBank/DDBJ whole genome shotgun (WGS) entry which is preliminary data.</text>
</comment>
<proteinExistence type="predicted"/>
<dbReference type="EMBL" id="JAUSTP010000021">
    <property type="protein sequence ID" value="MDQ0190630.1"/>
    <property type="molecule type" value="Genomic_DNA"/>
</dbReference>
<protein>
    <submittedName>
        <fullName evidence="2">Uncharacterized protein</fullName>
    </submittedName>
</protein>
<feature type="signal peptide" evidence="1">
    <location>
        <begin position="1"/>
        <end position="26"/>
    </location>
</feature>
<evidence type="ECO:0000313" key="2">
    <source>
        <dbReference type="EMBL" id="MDQ0190630.1"/>
    </source>
</evidence>
<feature type="chain" id="PRO_5047414264" evidence="1">
    <location>
        <begin position="27"/>
        <end position="364"/>
    </location>
</feature>
<sequence>MKKTTIRNVAIASGIAALSVLGVGIANPTALVPTTHQVIQHLEHTGKLAVPSAHPLSGSDNDPVHNHTGFVEISDNKVYVGQPILAILGTTWPTASLDAPGAKIKVVRPIISQWQSQNYAETITQFLPSHDTPQLDNYAGHFAVGYWQLIYATPGKHDITVNLGGGHVHTASITVVPLPAKYHDVQYRGVAESTTMQLGIDPSGEQPANWPWAFVVKVSTNHTHFSHSIPRVTQPWSVPFTIHANERGEIVERLTTPSYPSNGSLTSPAETFTPQAAATPNYLATYSVPTPVTEHGTTPVRFWSYWLGHYNTAQSWTWQPTLYAEWEWLALAGLFALMSLLGGVHRPNKGDKSSQTTSGGKAAL</sequence>
<gene>
    <name evidence="2" type="ORF">J2S03_002497</name>
</gene>
<accession>A0ABT9XJZ2</accession>
<name>A0ABT9XJZ2_9BACL</name>